<evidence type="ECO:0000313" key="7">
    <source>
        <dbReference type="Proteomes" id="UP000268669"/>
    </source>
</evidence>
<dbReference type="Gene3D" id="1.10.10.2830">
    <property type="match status" value="1"/>
</dbReference>
<dbReference type="GO" id="GO:0005694">
    <property type="term" value="C:chromosome"/>
    <property type="evidence" value="ECO:0007669"/>
    <property type="project" value="TreeGrafter"/>
</dbReference>
<dbReference type="GO" id="GO:0007059">
    <property type="term" value="P:chromosome segregation"/>
    <property type="evidence" value="ECO:0007669"/>
    <property type="project" value="TreeGrafter"/>
</dbReference>
<evidence type="ECO:0000313" key="6">
    <source>
        <dbReference type="Proteomes" id="UP000255087"/>
    </source>
</evidence>
<evidence type="ECO:0000256" key="1">
    <source>
        <dbReference type="SAM" id="Coils"/>
    </source>
</evidence>
<dbReference type="PANTHER" id="PTHR33375:SF1">
    <property type="entry name" value="CHROMOSOME-PARTITIONING PROTEIN PARB-RELATED"/>
    <property type="match status" value="1"/>
</dbReference>
<evidence type="ECO:0000313" key="4">
    <source>
        <dbReference type="EMBL" id="AYW92028.1"/>
    </source>
</evidence>
<dbReference type="KEGG" id="ypr:BZ20_2904"/>
<accession>A0A0T9JKP2</accession>
<dbReference type="SUPFAM" id="SSF109709">
    <property type="entry name" value="KorB DNA-binding domain-like"/>
    <property type="match status" value="1"/>
</dbReference>
<organism evidence="5 6">
    <name type="scientific">Yersinia pseudotuberculosis</name>
    <dbReference type="NCBI Taxonomy" id="633"/>
    <lineage>
        <taxon>Bacteria</taxon>
        <taxon>Pseudomonadati</taxon>
        <taxon>Pseudomonadota</taxon>
        <taxon>Gammaproteobacteria</taxon>
        <taxon>Enterobacterales</taxon>
        <taxon>Yersiniaceae</taxon>
        <taxon>Yersinia</taxon>
    </lineage>
</organism>
<dbReference type="AlphaFoldDB" id="A0A0T9JKP2"/>
<dbReference type="InterPro" id="IPR036086">
    <property type="entry name" value="ParB/Sulfiredoxin_sf"/>
</dbReference>
<name>A0A0T9JKP2_YERPU</name>
<dbReference type="SUPFAM" id="SSF110849">
    <property type="entry name" value="ParB/Sulfiredoxin"/>
    <property type="match status" value="1"/>
</dbReference>
<dbReference type="Proteomes" id="UP000268669">
    <property type="component" value="Chromosome"/>
</dbReference>
<dbReference type="Gene3D" id="3.90.1530.10">
    <property type="entry name" value="Conserved hypothetical protein from pyrococcus furiosus pfu- 392566-001, ParB domain"/>
    <property type="match status" value="1"/>
</dbReference>
<feature type="coiled-coil region" evidence="1">
    <location>
        <begin position="205"/>
        <end position="239"/>
    </location>
</feature>
<proteinExistence type="predicted"/>
<dbReference type="EMBL" id="UHJC01000001">
    <property type="protein sequence ID" value="SUP80471.1"/>
    <property type="molecule type" value="Genomic_DNA"/>
</dbReference>
<sequence length="294" mass="33488">MIKQCFNQQFQTFTIASLVHSKSLPINVKSSIKYKQILTSISEIGLIEPVIIFITDDDSKKILDGHLRIEALKDLDIEFVHCLISPVEDTYSYNKRVNRLTIIQEQKMLQKAIDSGVSIEKLSAVLGTSSVTLNSKLRISDGIAKEVMALLAEKSVSQSIFRILRKLKPYKQIEMVTTMININNFTQKFALSMLHAIAPEHLINKSNKESDNKDIGKTLARLEKEMAAIQIETQNIQDEYAENNLKMVIIRSHIIKLLSNNEILHWLYDNKNEYLTILKKVSGVDNLNNITMVD</sequence>
<dbReference type="Pfam" id="PF02195">
    <property type="entry name" value="ParB_N"/>
    <property type="match status" value="1"/>
</dbReference>
<feature type="domain" description="ParB-like N-terminal" evidence="2">
    <location>
        <begin position="8"/>
        <end position="90"/>
    </location>
</feature>
<keyword evidence="7" id="KW-1185">Reference proteome</keyword>
<dbReference type="eggNOG" id="COG1475">
    <property type="taxonomic scope" value="Bacteria"/>
</dbReference>
<gene>
    <name evidence="4" type="ORF">EGX47_12455</name>
    <name evidence="5" type="ORF">NCTC8580_00526</name>
</gene>
<evidence type="ECO:0000259" key="2">
    <source>
        <dbReference type="Pfam" id="PF02195"/>
    </source>
</evidence>
<dbReference type="PANTHER" id="PTHR33375">
    <property type="entry name" value="CHROMOSOME-PARTITIONING PROTEIN PARB-RELATED"/>
    <property type="match status" value="1"/>
</dbReference>
<dbReference type="Pfam" id="PF07506">
    <property type="entry name" value="RepB"/>
    <property type="match status" value="1"/>
</dbReference>
<dbReference type="InterPro" id="IPR011111">
    <property type="entry name" value="Plasmid_RepB"/>
</dbReference>
<dbReference type="Proteomes" id="UP000255087">
    <property type="component" value="Unassembled WGS sequence"/>
</dbReference>
<dbReference type="InterPro" id="IPR003115">
    <property type="entry name" value="ParB_N"/>
</dbReference>
<dbReference type="RefSeq" id="WP_038400985.1">
    <property type="nucleotide sequence ID" value="NZ_CIKF01000030.1"/>
</dbReference>
<dbReference type="InterPro" id="IPR050336">
    <property type="entry name" value="Chromosome_partition/occlusion"/>
</dbReference>
<protein>
    <submittedName>
        <fullName evidence="5">RepB plasmid partitioning protein</fullName>
    </submittedName>
</protein>
<evidence type="ECO:0000313" key="5">
    <source>
        <dbReference type="EMBL" id="SUP80471.1"/>
    </source>
</evidence>
<feature type="domain" description="RepB plasmid partition" evidence="3">
    <location>
        <begin position="97"/>
        <end position="275"/>
    </location>
</feature>
<dbReference type="KEGG" id="ypq:DJ40_3244"/>
<reference evidence="4 7" key="2">
    <citation type="submission" date="2018-11" db="EMBL/GenBank/DDBJ databases">
        <title>FDA dAtabase for Regulatory Grade micrObial Sequences (FDA-ARGOS): Supporting development and validation of Infectious Disease Dx tests.</title>
        <authorList>
            <person name="Bliska J."/>
            <person name="Cleland M.-M."/>
            <person name="Tallon L."/>
            <person name="Sadzewicz L."/>
            <person name="Zhao X."/>
            <person name="Vavikolanu K."/>
            <person name="Mehta A."/>
            <person name="Aluvathingal J."/>
            <person name="Nadendla S."/>
            <person name="Yan Y."/>
            <person name="Sichtig H."/>
        </authorList>
    </citation>
    <scope>NUCLEOTIDE SEQUENCE [LARGE SCALE GENOMIC DNA]</scope>
    <source>
        <strain evidence="4 7">FDAARGOS_581</strain>
    </source>
</reference>
<dbReference type="EMBL" id="CP033713">
    <property type="protein sequence ID" value="AYW92028.1"/>
    <property type="molecule type" value="Genomic_DNA"/>
</dbReference>
<reference evidence="5 6" key="1">
    <citation type="submission" date="2018-06" db="EMBL/GenBank/DDBJ databases">
        <authorList>
            <consortium name="Pathogen Informatics"/>
            <person name="Doyle S."/>
        </authorList>
    </citation>
    <scope>NUCLEOTIDE SEQUENCE [LARGE SCALE GENOMIC DNA]</scope>
    <source>
        <strain evidence="5 6">NCTC8580</strain>
    </source>
</reference>
<keyword evidence="1" id="KW-0175">Coiled coil</keyword>
<evidence type="ECO:0000259" key="3">
    <source>
        <dbReference type="Pfam" id="PF07506"/>
    </source>
</evidence>